<organism evidence="11 12">
    <name type="scientific">Acaromyces ingoldii</name>
    <dbReference type="NCBI Taxonomy" id="215250"/>
    <lineage>
        <taxon>Eukaryota</taxon>
        <taxon>Fungi</taxon>
        <taxon>Dikarya</taxon>
        <taxon>Basidiomycota</taxon>
        <taxon>Ustilaginomycotina</taxon>
        <taxon>Exobasidiomycetes</taxon>
        <taxon>Exobasidiales</taxon>
        <taxon>Cryptobasidiaceae</taxon>
        <taxon>Acaromyces</taxon>
    </lineage>
</organism>
<sequence>MGSTPHPVVSEGIISPGAWALISSNFSPYAKDTLGKVVNFVINECNPAEETYHAQLGKDAATRWTTVPPVIEDLKKKAKAQGLWNLFLSKAHYPKHGTPLTNLEYGVMAEVMGRGGHFTSEAFNCSAPDTGNMEVLAKYGNEEQQRTWLIPLLNGEIRSAFAMTEKNVASSDATNICTSIRQEGDEIVINGHKWWISGAGDPRCKVHLLMGKSHPDNENAYRQQSMVIIPANTPGVRVVRPMHVFGYDDAPEGHCEILYENVRVPLKNLIKGWGAGFEIIQGRLGPGRIHHCMRTVGTAERALEYMVRRATDKKRTPFGKMLCEHGTVVANIAQCRIKIEQARLLVLSAARMIDLYGAKAAQSQIAYAKVAVINSSLEVVDHAMQVHGAAGISQDFPLAGMYAGLRTLRYADGPDEVHLQQQGRQELKKSEKLWLRYNATMAKSKEVQKAYNVKAHL</sequence>
<dbReference type="InterPro" id="IPR009100">
    <property type="entry name" value="AcylCoA_DH/oxidase_NM_dom_sf"/>
</dbReference>
<dbReference type="PANTHER" id="PTHR48083:SF13">
    <property type="entry name" value="ACYL-COA DEHYDROGENASE FAMILY MEMBER 11"/>
    <property type="match status" value="1"/>
</dbReference>
<dbReference type="Gene3D" id="1.10.540.10">
    <property type="entry name" value="Acyl-CoA dehydrogenase/oxidase, N-terminal domain"/>
    <property type="match status" value="1"/>
</dbReference>
<comment type="subunit">
    <text evidence="3">Homodimer.</text>
</comment>
<dbReference type="RefSeq" id="XP_025377277.1">
    <property type="nucleotide sequence ID" value="XM_025523533.1"/>
</dbReference>
<feature type="domain" description="Acyl-CoA oxidase/dehydrogenase middle" evidence="9">
    <location>
        <begin position="160"/>
        <end position="262"/>
    </location>
</feature>
<feature type="domain" description="Acyl-CoA dehydrogenase/oxidase N-terminal" evidence="10">
    <location>
        <begin position="64"/>
        <end position="156"/>
    </location>
</feature>
<keyword evidence="4 7" id="KW-0285">Flavoprotein</keyword>
<dbReference type="SUPFAM" id="SSF47203">
    <property type="entry name" value="Acyl-CoA dehydrogenase C-terminal domain-like"/>
    <property type="match status" value="1"/>
</dbReference>
<dbReference type="FunFam" id="2.40.110.10:FF:000002">
    <property type="entry name" value="Acyl-CoA dehydrogenase fadE12"/>
    <property type="match status" value="1"/>
</dbReference>
<dbReference type="InterPro" id="IPR037069">
    <property type="entry name" value="AcylCoA_DH/ox_N_sf"/>
</dbReference>
<evidence type="ECO:0000256" key="2">
    <source>
        <dbReference type="ARBA" id="ARBA00009347"/>
    </source>
</evidence>
<dbReference type="GO" id="GO:0050660">
    <property type="term" value="F:flavin adenine dinucleotide binding"/>
    <property type="evidence" value="ECO:0007669"/>
    <property type="project" value="InterPro"/>
</dbReference>
<dbReference type="Pfam" id="PF02771">
    <property type="entry name" value="Acyl-CoA_dh_N"/>
    <property type="match status" value="1"/>
</dbReference>
<evidence type="ECO:0000256" key="6">
    <source>
        <dbReference type="ARBA" id="ARBA00023002"/>
    </source>
</evidence>
<dbReference type="GO" id="GO:0003995">
    <property type="term" value="F:acyl-CoA dehydrogenase activity"/>
    <property type="evidence" value="ECO:0007669"/>
    <property type="project" value="TreeGrafter"/>
</dbReference>
<dbReference type="Proteomes" id="UP000245768">
    <property type="component" value="Unassembled WGS sequence"/>
</dbReference>
<comment type="similarity">
    <text evidence="2 7">Belongs to the acyl-CoA dehydrogenase family.</text>
</comment>
<evidence type="ECO:0000256" key="7">
    <source>
        <dbReference type="RuleBase" id="RU362125"/>
    </source>
</evidence>
<gene>
    <name evidence="11" type="ORF">FA10DRAFT_279306</name>
</gene>
<dbReference type="STRING" id="215250.A0A316YLG0"/>
<evidence type="ECO:0000256" key="1">
    <source>
        <dbReference type="ARBA" id="ARBA00001974"/>
    </source>
</evidence>
<dbReference type="SUPFAM" id="SSF56645">
    <property type="entry name" value="Acyl-CoA dehydrogenase NM domain-like"/>
    <property type="match status" value="1"/>
</dbReference>
<dbReference type="Pfam" id="PF02770">
    <property type="entry name" value="Acyl-CoA_dh_M"/>
    <property type="match status" value="1"/>
</dbReference>
<dbReference type="GeneID" id="37045449"/>
<accession>A0A316YLG0</accession>
<comment type="cofactor">
    <cofactor evidence="1 7">
        <name>FAD</name>
        <dbReference type="ChEBI" id="CHEBI:57692"/>
    </cofactor>
</comment>
<evidence type="ECO:0000259" key="8">
    <source>
        <dbReference type="Pfam" id="PF00441"/>
    </source>
</evidence>
<dbReference type="InterPro" id="IPR050741">
    <property type="entry name" value="Acyl-CoA_dehydrogenase"/>
</dbReference>
<evidence type="ECO:0000256" key="5">
    <source>
        <dbReference type="ARBA" id="ARBA00022827"/>
    </source>
</evidence>
<dbReference type="EMBL" id="KZ819636">
    <property type="protein sequence ID" value="PWN90079.1"/>
    <property type="molecule type" value="Genomic_DNA"/>
</dbReference>
<dbReference type="InParanoid" id="A0A316YLG0"/>
<proteinExistence type="inferred from homology"/>
<feature type="domain" description="Acyl-CoA dehydrogenase/oxidase C-terminal" evidence="8">
    <location>
        <begin position="274"/>
        <end position="424"/>
    </location>
</feature>
<dbReference type="PANTHER" id="PTHR48083">
    <property type="entry name" value="MEDIUM-CHAIN SPECIFIC ACYL-COA DEHYDROGENASE, MITOCHONDRIAL-RELATED"/>
    <property type="match status" value="1"/>
</dbReference>
<name>A0A316YLG0_9BASI</name>
<dbReference type="InterPro" id="IPR006091">
    <property type="entry name" value="Acyl-CoA_Oxase/DH_mid-dom"/>
</dbReference>
<dbReference type="AlphaFoldDB" id="A0A316YLG0"/>
<evidence type="ECO:0000256" key="3">
    <source>
        <dbReference type="ARBA" id="ARBA00011738"/>
    </source>
</evidence>
<dbReference type="InterPro" id="IPR046373">
    <property type="entry name" value="Acyl-CoA_Oxase/DH_mid-dom_sf"/>
</dbReference>
<evidence type="ECO:0000256" key="4">
    <source>
        <dbReference type="ARBA" id="ARBA00022630"/>
    </source>
</evidence>
<dbReference type="Gene3D" id="1.20.140.10">
    <property type="entry name" value="Butyryl-CoA Dehydrogenase, subunit A, domain 3"/>
    <property type="match status" value="1"/>
</dbReference>
<dbReference type="GO" id="GO:0033539">
    <property type="term" value="P:fatty acid beta-oxidation using acyl-CoA dehydrogenase"/>
    <property type="evidence" value="ECO:0007669"/>
    <property type="project" value="TreeGrafter"/>
</dbReference>
<keyword evidence="6 7" id="KW-0560">Oxidoreductase</keyword>
<dbReference type="Pfam" id="PF00441">
    <property type="entry name" value="Acyl-CoA_dh_1"/>
    <property type="match status" value="1"/>
</dbReference>
<keyword evidence="5 7" id="KW-0274">FAD</keyword>
<evidence type="ECO:0000259" key="9">
    <source>
        <dbReference type="Pfam" id="PF02770"/>
    </source>
</evidence>
<dbReference type="InterPro" id="IPR036250">
    <property type="entry name" value="AcylCo_DH-like_C"/>
</dbReference>
<dbReference type="GO" id="GO:0005737">
    <property type="term" value="C:cytoplasm"/>
    <property type="evidence" value="ECO:0007669"/>
    <property type="project" value="TreeGrafter"/>
</dbReference>
<evidence type="ECO:0000313" key="11">
    <source>
        <dbReference type="EMBL" id="PWN90079.1"/>
    </source>
</evidence>
<keyword evidence="12" id="KW-1185">Reference proteome</keyword>
<dbReference type="OrthoDB" id="434771at2759"/>
<reference evidence="11 12" key="1">
    <citation type="journal article" date="2018" name="Mol. Biol. Evol.">
        <title>Broad Genomic Sampling Reveals a Smut Pathogenic Ancestry of the Fungal Clade Ustilaginomycotina.</title>
        <authorList>
            <person name="Kijpornyongpan T."/>
            <person name="Mondo S.J."/>
            <person name="Barry K."/>
            <person name="Sandor L."/>
            <person name="Lee J."/>
            <person name="Lipzen A."/>
            <person name="Pangilinan J."/>
            <person name="LaButti K."/>
            <person name="Hainaut M."/>
            <person name="Henrissat B."/>
            <person name="Grigoriev I.V."/>
            <person name="Spatafora J.W."/>
            <person name="Aime M.C."/>
        </authorList>
    </citation>
    <scope>NUCLEOTIDE SEQUENCE [LARGE SCALE GENOMIC DNA]</scope>
    <source>
        <strain evidence="11 12">MCA 4198</strain>
    </source>
</reference>
<dbReference type="Gene3D" id="2.40.110.10">
    <property type="entry name" value="Butyryl-CoA Dehydrogenase, subunit A, domain 2"/>
    <property type="match status" value="1"/>
</dbReference>
<evidence type="ECO:0000313" key="12">
    <source>
        <dbReference type="Proteomes" id="UP000245768"/>
    </source>
</evidence>
<protein>
    <submittedName>
        <fullName evidence="11">Acyl-CoA dehydrogenase NM domain-like protein</fullName>
    </submittedName>
</protein>
<dbReference type="InterPro" id="IPR013786">
    <property type="entry name" value="AcylCoA_DH/ox_N"/>
</dbReference>
<evidence type="ECO:0000259" key="10">
    <source>
        <dbReference type="Pfam" id="PF02771"/>
    </source>
</evidence>
<dbReference type="InterPro" id="IPR009075">
    <property type="entry name" value="AcylCo_DH/oxidase_C"/>
</dbReference>